<name>A0A0C3ELV8_PILCF</name>
<sequence>MHFNLSLVTLLLYALNAQPVASAAVGARDDTSLLKRIGNPVFPNYRKITWEETADSETETQ</sequence>
<reference evidence="2 3" key="1">
    <citation type="submission" date="2014-04" db="EMBL/GenBank/DDBJ databases">
        <authorList>
            <consortium name="DOE Joint Genome Institute"/>
            <person name="Kuo A."/>
            <person name="Tarkka M."/>
            <person name="Buscot F."/>
            <person name="Kohler A."/>
            <person name="Nagy L.G."/>
            <person name="Floudas D."/>
            <person name="Copeland A."/>
            <person name="Barry K.W."/>
            <person name="Cichocki N."/>
            <person name="Veneault-Fourrey C."/>
            <person name="LaButti K."/>
            <person name="Lindquist E.A."/>
            <person name="Lipzen A."/>
            <person name="Lundell T."/>
            <person name="Morin E."/>
            <person name="Murat C."/>
            <person name="Sun H."/>
            <person name="Tunlid A."/>
            <person name="Henrissat B."/>
            <person name="Grigoriev I.V."/>
            <person name="Hibbett D.S."/>
            <person name="Martin F."/>
            <person name="Nordberg H.P."/>
            <person name="Cantor M.N."/>
            <person name="Hua S.X."/>
        </authorList>
    </citation>
    <scope>NUCLEOTIDE SEQUENCE [LARGE SCALE GENOMIC DNA]</scope>
    <source>
        <strain evidence="2 3">F 1598</strain>
    </source>
</reference>
<dbReference type="InParanoid" id="A0A0C3ELV8"/>
<feature type="signal peptide" evidence="1">
    <location>
        <begin position="1"/>
        <end position="22"/>
    </location>
</feature>
<feature type="chain" id="PRO_5002164151" evidence="1">
    <location>
        <begin position="23"/>
        <end position="61"/>
    </location>
</feature>
<dbReference type="HOGENOM" id="CLU_2923495_0_0_1"/>
<evidence type="ECO:0000256" key="1">
    <source>
        <dbReference type="SAM" id="SignalP"/>
    </source>
</evidence>
<protein>
    <submittedName>
        <fullName evidence="2">Uncharacterized protein</fullName>
    </submittedName>
</protein>
<evidence type="ECO:0000313" key="2">
    <source>
        <dbReference type="EMBL" id="KIM73565.1"/>
    </source>
</evidence>
<dbReference type="EMBL" id="KN833079">
    <property type="protein sequence ID" value="KIM73565.1"/>
    <property type="molecule type" value="Genomic_DNA"/>
</dbReference>
<dbReference type="AlphaFoldDB" id="A0A0C3ELV8"/>
<proteinExistence type="predicted"/>
<accession>A0A0C3ELV8</accession>
<gene>
    <name evidence="2" type="ORF">PILCRDRAFT_15144</name>
</gene>
<keyword evidence="3" id="KW-1185">Reference proteome</keyword>
<evidence type="ECO:0000313" key="3">
    <source>
        <dbReference type="Proteomes" id="UP000054166"/>
    </source>
</evidence>
<reference evidence="3" key="2">
    <citation type="submission" date="2015-01" db="EMBL/GenBank/DDBJ databases">
        <title>Evolutionary Origins and Diversification of the Mycorrhizal Mutualists.</title>
        <authorList>
            <consortium name="DOE Joint Genome Institute"/>
            <consortium name="Mycorrhizal Genomics Consortium"/>
            <person name="Kohler A."/>
            <person name="Kuo A."/>
            <person name="Nagy L.G."/>
            <person name="Floudas D."/>
            <person name="Copeland A."/>
            <person name="Barry K.W."/>
            <person name="Cichocki N."/>
            <person name="Veneault-Fourrey C."/>
            <person name="LaButti K."/>
            <person name="Lindquist E.A."/>
            <person name="Lipzen A."/>
            <person name="Lundell T."/>
            <person name="Morin E."/>
            <person name="Murat C."/>
            <person name="Riley R."/>
            <person name="Ohm R."/>
            <person name="Sun H."/>
            <person name="Tunlid A."/>
            <person name="Henrissat B."/>
            <person name="Grigoriev I.V."/>
            <person name="Hibbett D.S."/>
            <person name="Martin F."/>
        </authorList>
    </citation>
    <scope>NUCLEOTIDE SEQUENCE [LARGE SCALE GENOMIC DNA]</scope>
    <source>
        <strain evidence="3">F 1598</strain>
    </source>
</reference>
<dbReference type="Proteomes" id="UP000054166">
    <property type="component" value="Unassembled WGS sequence"/>
</dbReference>
<keyword evidence="1" id="KW-0732">Signal</keyword>
<organism evidence="2 3">
    <name type="scientific">Piloderma croceum (strain F 1598)</name>
    <dbReference type="NCBI Taxonomy" id="765440"/>
    <lineage>
        <taxon>Eukaryota</taxon>
        <taxon>Fungi</taxon>
        <taxon>Dikarya</taxon>
        <taxon>Basidiomycota</taxon>
        <taxon>Agaricomycotina</taxon>
        <taxon>Agaricomycetes</taxon>
        <taxon>Agaricomycetidae</taxon>
        <taxon>Atheliales</taxon>
        <taxon>Atheliaceae</taxon>
        <taxon>Piloderma</taxon>
    </lineage>
</organism>